<dbReference type="InterPro" id="IPR000399">
    <property type="entry name" value="TPP-bd_CS"/>
</dbReference>
<evidence type="ECO:0000256" key="3">
    <source>
        <dbReference type="ARBA" id="ARBA00001964"/>
    </source>
</evidence>
<dbReference type="Gene3D" id="3.40.50.1220">
    <property type="entry name" value="TPP-binding domain"/>
    <property type="match status" value="1"/>
</dbReference>
<comment type="cofactor">
    <cofactor evidence="2">
        <name>a metal cation</name>
        <dbReference type="ChEBI" id="CHEBI:25213"/>
    </cofactor>
</comment>
<accession>A0AAN6IXQ2</accession>
<evidence type="ECO:0000313" key="18">
    <source>
        <dbReference type="Proteomes" id="UP001161757"/>
    </source>
</evidence>
<dbReference type="InterPro" id="IPR012001">
    <property type="entry name" value="Thiamin_PyroP_enz_TPP-bd_dom"/>
</dbReference>
<gene>
    <name evidence="17" type="ORF">HRR80_001908</name>
</gene>
<dbReference type="AlphaFoldDB" id="A0AAN6IXQ2"/>
<dbReference type="FunFam" id="3.40.50.970:FF:000019">
    <property type="entry name" value="Pyruvate decarboxylase isozyme"/>
    <property type="match status" value="1"/>
</dbReference>
<feature type="binding site" evidence="12">
    <location>
        <position position="439"/>
    </location>
    <ligand>
        <name>Mg(2+)</name>
        <dbReference type="ChEBI" id="CHEBI:18420"/>
    </ligand>
</feature>
<evidence type="ECO:0000313" key="17">
    <source>
        <dbReference type="EMBL" id="KAJ8995220.1"/>
    </source>
</evidence>
<keyword evidence="10 13" id="KW-0786">Thiamine pyrophosphate</keyword>
<dbReference type="Gene3D" id="3.40.50.970">
    <property type="match status" value="2"/>
</dbReference>
<dbReference type="InterPro" id="IPR029035">
    <property type="entry name" value="DHS-like_NAD/FAD-binding_dom"/>
</dbReference>
<evidence type="ECO:0000256" key="5">
    <source>
        <dbReference type="ARBA" id="ARBA00013202"/>
    </source>
</evidence>
<feature type="domain" description="Thiamine pyrophosphate enzyme N-terminal TPP-binding" evidence="16">
    <location>
        <begin position="4"/>
        <end position="114"/>
    </location>
</feature>
<comment type="caution">
    <text evidence="17">The sequence shown here is derived from an EMBL/GenBank/DDBJ whole genome shotgun (WGS) entry which is preliminary data.</text>
</comment>
<feature type="domain" description="Thiamine pyrophosphate enzyme central" evidence="14">
    <location>
        <begin position="200"/>
        <end position="309"/>
    </location>
</feature>
<dbReference type="EMBL" id="JAJGCB010000002">
    <property type="protein sequence ID" value="KAJ8995220.1"/>
    <property type="molecule type" value="Genomic_DNA"/>
</dbReference>
<evidence type="ECO:0000256" key="7">
    <source>
        <dbReference type="ARBA" id="ARBA00022723"/>
    </source>
</evidence>
<dbReference type="PANTHER" id="PTHR43452">
    <property type="entry name" value="PYRUVATE DECARBOXYLASE"/>
    <property type="match status" value="1"/>
</dbReference>
<name>A0AAN6IXQ2_EXODE</name>
<evidence type="ECO:0000256" key="13">
    <source>
        <dbReference type="RuleBase" id="RU362132"/>
    </source>
</evidence>
<proteinExistence type="inferred from homology"/>
<dbReference type="Proteomes" id="UP001161757">
    <property type="component" value="Unassembled WGS sequence"/>
</dbReference>
<evidence type="ECO:0000256" key="12">
    <source>
        <dbReference type="PIRSR" id="PIRSR036565-2"/>
    </source>
</evidence>
<dbReference type="InterPro" id="IPR011766">
    <property type="entry name" value="TPP_enzyme_TPP-bd"/>
</dbReference>
<comment type="catalytic activity">
    <reaction evidence="1">
        <text>a 2-oxocarboxylate + H(+) = an aldehyde + CO2</text>
        <dbReference type="Rhea" id="RHEA:11628"/>
        <dbReference type="ChEBI" id="CHEBI:15378"/>
        <dbReference type="ChEBI" id="CHEBI:16526"/>
        <dbReference type="ChEBI" id="CHEBI:17478"/>
        <dbReference type="ChEBI" id="CHEBI:35179"/>
        <dbReference type="EC" id="4.1.1.1"/>
    </reaction>
</comment>
<dbReference type="InterPro" id="IPR029061">
    <property type="entry name" value="THDP-binding"/>
</dbReference>
<evidence type="ECO:0000256" key="2">
    <source>
        <dbReference type="ARBA" id="ARBA00001920"/>
    </source>
</evidence>
<feature type="domain" description="Thiamine pyrophosphate enzyme TPP-binding" evidence="15">
    <location>
        <begin position="397"/>
        <end position="532"/>
    </location>
</feature>
<dbReference type="SUPFAM" id="SSF52467">
    <property type="entry name" value="DHS-like NAD/FAD-binding domain"/>
    <property type="match status" value="1"/>
</dbReference>
<evidence type="ECO:0000256" key="11">
    <source>
        <dbReference type="ARBA" id="ARBA00023239"/>
    </source>
</evidence>
<sequence length="561" mass="60630">MSWTVGSYLAERLSQIGIEHHFVVPGDYNLVLLDQLQAHPKLSEIGCANELNCSFAAEGYARAKGVAAAVVTFSVGAFSAFNGLGGAYAENLPVILISGSPNTNDAGAFHLLHHTLGTHDFEYQRQIAEKITCAAVAVRRAQDAPRLIDHAIRSALLAKKPSYIEIPTNLSNVTCSAPGPISAVIAPEPSDEPTLAAAVHAATNWLKAKQKPILLAGPKLRAAGGEAGFLQLAEAIGCAVAVMPGAKSFFPEDHKQFVGVYWGQASTMGADAIVDWADGIFGAGLVFTDYSTVGWTAIPSESITLNADLDNMSFPGATFNRVRLADLLSALAKEATPNPSTMVEYARLRPDILPPHHEQPKLPLHRVEIARQIQELLHPKTTLFAETGDSWFNAMQMNLPRDCRFEIEMQWGHIGWSVPASFGYAVGAPERQVLLMIGDGSFQMTAQEVSQMVRSKVPIIIFLMNNGGYTIEVEIHDGLYNRIKNWNYAAMMEVFNAGDGHAKGIKASNPEQLAQAIKLAKSNSEGPTLIECIIDQDDCTKELITWGHYVATANGRPPAHT</sequence>
<comment type="cofactor">
    <cofactor evidence="3">
        <name>thiamine diphosphate</name>
        <dbReference type="ChEBI" id="CHEBI:58937"/>
    </cofactor>
</comment>
<dbReference type="Pfam" id="PF00205">
    <property type="entry name" value="TPP_enzyme_M"/>
    <property type="match status" value="1"/>
</dbReference>
<dbReference type="FunFam" id="3.40.50.970:FF:000024">
    <property type="entry name" value="Pyruvate decarboxylase isozyme"/>
    <property type="match status" value="1"/>
</dbReference>
<dbReference type="PANTHER" id="PTHR43452:SF1">
    <property type="entry name" value="PYRUVATE DECARBOXYLASE C186.09-RELATED"/>
    <property type="match status" value="1"/>
</dbReference>
<evidence type="ECO:0000259" key="16">
    <source>
        <dbReference type="Pfam" id="PF02776"/>
    </source>
</evidence>
<keyword evidence="9 12" id="KW-0460">Magnesium</keyword>
<feature type="binding site" evidence="12">
    <location>
        <position position="468"/>
    </location>
    <ligand>
        <name>Mg(2+)</name>
        <dbReference type="ChEBI" id="CHEBI:18420"/>
    </ligand>
</feature>
<dbReference type="CDD" id="cd07038">
    <property type="entry name" value="TPP_PYR_PDC_IPDC_like"/>
    <property type="match status" value="1"/>
</dbReference>
<protein>
    <recommendedName>
        <fullName evidence="6">Pyruvate decarboxylase</fullName>
        <ecNumber evidence="5">4.1.1.1</ecNumber>
    </recommendedName>
</protein>
<evidence type="ECO:0000256" key="1">
    <source>
        <dbReference type="ARBA" id="ARBA00001041"/>
    </source>
</evidence>
<dbReference type="EC" id="4.1.1.1" evidence="5"/>
<dbReference type="Pfam" id="PF02776">
    <property type="entry name" value="TPP_enzyme_N"/>
    <property type="match status" value="1"/>
</dbReference>
<keyword evidence="8" id="KW-0210">Decarboxylase</keyword>
<dbReference type="FunFam" id="3.40.50.1220:FF:000009">
    <property type="entry name" value="Pyruvate decarboxylase 1"/>
    <property type="match status" value="1"/>
</dbReference>
<keyword evidence="11" id="KW-0456">Lyase</keyword>
<organism evidence="17 18">
    <name type="scientific">Exophiala dermatitidis</name>
    <name type="common">Black yeast-like fungus</name>
    <name type="synonym">Wangiella dermatitidis</name>
    <dbReference type="NCBI Taxonomy" id="5970"/>
    <lineage>
        <taxon>Eukaryota</taxon>
        <taxon>Fungi</taxon>
        <taxon>Dikarya</taxon>
        <taxon>Ascomycota</taxon>
        <taxon>Pezizomycotina</taxon>
        <taxon>Eurotiomycetes</taxon>
        <taxon>Chaetothyriomycetidae</taxon>
        <taxon>Chaetothyriales</taxon>
        <taxon>Herpotrichiellaceae</taxon>
        <taxon>Exophiala</taxon>
    </lineage>
</organism>
<dbReference type="SUPFAM" id="SSF52518">
    <property type="entry name" value="Thiamin diphosphate-binding fold (THDP-binding)"/>
    <property type="match status" value="2"/>
</dbReference>
<dbReference type="GO" id="GO:0005829">
    <property type="term" value="C:cytosol"/>
    <property type="evidence" value="ECO:0007669"/>
    <property type="project" value="TreeGrafter"/>
</dbReference>
<dbReference type="PROSITE" id="PS00187">
    <property type="entry name" value="TPP_ENZYMES"/>
    <property type="match status" value="1"/>
</dbReference>
<feature type="binding site" evidence="12">
    <location>
        <position position="466"/>
    </location>
    <ligand>
        <name>Mg(2+)</name>
        <dbReference type="ChEBI" id="CHEBI:18420"/>
    </ligand>
</feature>
<evidence type="ECO:0000256" key="10">
    <source>
        <dbReference type="ARBA" id="ARBA00023052"/>
    </source>
</evidence>
<comment type="cofactor">
    <cofactor evidence="12">
        <name>Mg(2+)</name>
        <dbReference type="ChEBI" id="CHEBI:18420"/>
    </cofactor>
    <text evidence="12">Binds 1 Mg(2+) per subunit.</text>
</comment>
<comment type="similarity">
    <text evidence="4 13">Belongs to the TPP enzyme family.</text>
</comment>
<dbReference type="InterPro" id="IPR012110">
    <property type="entry name" value="PDC/IPDC-like"/>
</dbReference>
<evidence type="ECO:0000259" key="15">
    <source>
        <dbReference type="Pfam" id="PF02775"/>
    </source>
</evidence>
<keyword evidence="7 12" id="KW-0479">Metal-binding</keyword>
<dbReference type="CDD" id="cd02005">
    <property type="entry name" value="TPP_PDC_IPDC"/>
    <property type="match status" value="1"/>
</dbReference>
<dbReference type="GO" id="GO:0030976">
    <property type="term" value="F:thiamine pyrophosphate binding"/>
    <property type="evidence" value="ECO:0007669"/>
    <property type="project" value="InterPro"/>
</dbReference>
<evidence type="ECO:0000256" key="8">
    <source>
        <dbReference type="ARBA" id="ARBA00022793"/>
    </source>
</evidence>
<dbReference type="GO" id="GO:0000949">
    <property type="term" value="P:aromatic amino acid family catabolic process to alcohol via Ehrlich pathway"/>
    <property type="evidence" value="ECO:0007669"/>
    <property type="project" value="TreeGrafter"/>
</dbReference>
<dbReference type="GO" id="GO:0004737">
    <property type="term" value="F:pyruvate decarboxylase activity"/>
    <property type="evidence" value="ECO:0007669"/>
    <property type="project" value="UniProtKB-EC"/>
</dbReference>
<evidence type="ECO:0000256" key="4">
    <source>
        <dbReference type="ARBA" id="ARBA00007812"/>
    </source>
</evidence>
<evidence type="ECO:0000256" key="9">
    <source>
        <dbReference type="ARBA" id="ARBA00022842"/>
    </source>
</evidence>
<dbReference type="InterPro" id="IPR047214">
    <property type="entry name" value="TPP_PDC_IPDC"/>
</dbReference>
<evidence type="ECO:0000256" key="6">
    <source>
        <dbReference type="ARBA" id="ARBA00014422"/>
    </source>
</evidence>
<reference evidence="17" key="1">
    <citation type="submission" date="2023-01" db="EMBL/GenBank/DDBJ databases">
        <title>Exophiala dermititidis isolated from Cystic Fibrosis Patient.</title>
        <authorList>
            <person name="Kurbessoian T."/>
            <person name="Crocker A."/>
            <person name="Murante D."/>
            <person name="Hogan D.A."/>
            <person name="Stajich J.E."/>
        </authorList>
    </citation>
    <scope>NUCLEOTIDE SEQUENCE</scope>
    <source>
        <strain evidence="17">Ex8</strain>
    </source>
</reference>
<dbReference type="InterPro" id="IPR047213">
    <property type="entry name" value="TPP_PYR_PDC_IPDC-like"/>
</dbReference>
<evidence type="ECO:0000259" key="14">
    <source>
        <dbReference type="Pfam" id="PF00205"/>
    </source>
</evidence>
<dbReference type="Pfam" id="PF02775">
    <property type="entry name" value="TPP_enzyme_C"/>
    <property type="match status" value="1"/>
</dbReference>
<dbReference type="InterPro" id="IPR012000">
    <property type="entry name" value="Thiamin_PyroP_enz_cen_dom"/>
</dbReference>
<dbReference type="PIRSF" id="PIRSF036565">
    <property type="entry name" value="Pyruvt_ip_decrb"/>
    <property type="match status" value="1"/>
</dbReference>
<dbReference type="GO" id="GO:0000287">
    <property type="term" value="F:magnesium ion binding"/>
    <property type="evidence" value="ECO:0007669"/>
    <property type="project" value="InterPro"/>
</dbReference>